<feature type="transmembrane region" description="Helical" evidence="1">
    <location>
        <begin position="110"/>
        <end position="131"/>
    </location>
</feature>
<sequence>MTEIRPYVFDENQVVELRYYGIRVFSSISDSRKLDSNKSLGRLILFLGLCLIGMSAADLSKLTAIVKLSEQSIWPSTGKGIWIGFYVTAVGIFTLIAVKEKTHAAFNILLPYTIVAIALCLFGLLTSIIVLDRYLKDPILSDKKNRDKEHGIEFALSGLLVGIFGLTFLFLSCLSCMICWTIPNFCAKHQASKLQPLYLPLRQPLGQEIQLRIPASPFQHANARSPRFIHPRSYRVNRIYR</sequence>
<dbReference type="AlphaFoldDB" id="A0A815EBW0"/>
<evidence type="ECO:0000313" key="2">
    <source>
        <dbReference type="EMBL" id="CAF1309294.1"/>
    </source>
</evidence>
<evidence type="ECO:0000313" key="4">
    <source>
        <dbReference type="EMBL" id="CAF4120454.1"/>
    </source>
</evidence>
<dbReference type="EMBL" id="CAJNOV010008063">
    <property type="protein sequence ID" value="CAF1309294.1"/>
    <property type="molecule type" value="Genomic_DNA"/>
</dbReference>
<dbReference type="EMBL" id="CAJNOW010007814">
    <property type="protein sequence ID" value="CAF1523284.1"/>
    <property type="molecule type" value="Genomic_DNA"/>
</dbReference>
<keyword evidence="1" id="KW-0472">Membrane</keyword>
<protein>
    <submittedName>
        <fullName evidence="2">Uncharacterized protein</fullName>
    </submittedName>
</protein>
<dbReference type="OrthoDB" id="10000095at2759"/>
<organism evidence="2 6">
    <name type="scientific">Rotaria magnacalcarata</name>
    <dbReference type="NCBI Taxonomy" id="392030"/>
    <lineage>
        <taxon>Eukaryota</taxon>
        <taxon>Metazoa</taxon>
        <taxon>Spiralia</taxon>
        <taxon>Gnathifera</taxon>
        <taxon>Rotifera</taxon>
        <taxon>Eurotatoria</taxon>
        <taxon>Bdelloidea</taxon>
        <taxon>Philodinida</taxon>
        <taxon>Philodinidae</taxon>
        <taxon>Rotaria</taxon>
    </lineage>
</organism>
<evidence type="ECO:0000313" key="5">
    <source>
        <dbReference type="EMBL" id="CAF4188399.1"/>
    </source>
</evidence>
<evidence type="ECO:0000313" key="3">
    <source>
        <dbReference type="EMBL" id="CAF1523284.1"/>
    </source>
</evidence>
<dbReference type="Proteomes" id="UP000663834">
    <property type="component" value="Unassembled WGS sequence"/>
</dbReference>
<feature type="transmembrane region" description="Helical" evidence="1">
    <location>
        <begin position="40"/>
        <end position="59"/>
    </location>
</feature>
<evidence type="ECO:0000256" key="1">
    <source>
        <dbReference type="SAM" id="Phobius"/>
    </source>
</evidence>
<reference evidence="2" key="1">
    <citation type="submission" date="2021-02" db="EMBL/GenBank/DDBJ databases">
        <authorList>
            <person name="Nowell W R."/>
        </authorList>
    </citation>
    <scope>NUCLEOTIDE SEQUENCE</scope>
</reference>
<evidence type="ECO:0000313" key="6">
    <source>
        <dbReference type="Proteomes" id="UP000663855"/>
    </source>
</evidence>
<dbReference type="EMBL" id="CAJOBH010008685">
    <property type="protein sequence ID" value="CAF4120454.1"/>
    <property type="molecule type" value="Genomic_DNA"/>
</dbReference>
<proteinExistence type="predicted"/>
<accession>A0A815EBW0</accession>
<comment type="caution">
    <text evidence="2">The sequence shown here is derived from an EMBL/GenBank/DDBJ whole genome shotgun (WGS) entry which is preliminary data.</text>
</comment>
<feature type="transmembrane region" description="Helical" evidence="1">
    <location>
        <begin position="152"/>
        <end position="171"/>
    </location>
</feature>
<dbReference type="Proteomes" id="UP000663855">
    <property type="component" value="Unassembled WGS sequence"/>
</dbReference>
<keyword evidence="1" id="KW-1133">Transmembrane helix</keyword>
<feature type="transmembrane region" description="Helical" evidence="1">
    <location>
        <begin position="80"/>
        <end position="98"/>
    </location>
</feature>
<dbReference type="Proteomes" id="UP000681720">
    <property type="component" value="Unassembled WGS sequence"/>
</dbReference>
<dbReference type="Proteomes" id="UP000681967">
    <property type="component" value="Unassembled WGS sequence"/>
</dbReference>
<name>A0A815EBW0_9BILA</name>
<dbReference type="EMBL" id="CAJOBJ010016644">
    <property type="protein sequence ID" value="CAF4188399.1"/>
    <property type="molecule type" value="Genomic_DNA"/>
</dbReference>
<keyword evidence="1" id="KW-0812">Transmembrane</keyword>
<gene>
    <name evidence="4" type="ORF">BYL167_LOCUS20050</name>
    <name evidence="2" type="ORF">CJN711_LOCUS17347</name>
    <name evidence="5" type="ORF">GIL414_LOCUS21100</name>
    <name evidence="3" type="ORF">KQP761_LOCUS15829</name>
</gene>